<dbReference type="GO" id="GO:0016020">
    <property type="term" value="C:membrane"/>
    <property type="evidence" value="ECO:0007669"/>
    <property type="project" value="TreeGrafter"/>
</dbReference>
<dbReference type="OrthoDB" id="9999821at2759"/>
<dbReference type="AlphaFoldDB" id="A0A074X0E2"/>
<keyword evidence="4" id="KW-1185">Reference proteome</keyword>
<proteinExistence type="predicted"/>
<dbReference type="InterPro" id="IPR018946">
    <property type="entry name" value="PhoD-like_MPP"/>
</dbReference>
<evidence type="ECO:0000313" key="4">
    <source>
        <dbReference type="Proteomes" id="UP000027730"/>
    </source>
</evidence>
<protein>
    <recommendedName>
        <fullName evidence="2">PhoD-like phosphatase domain-containing protein</fullName>
    </recommendedName>
</protein>
<evidence type="ECO:0000256" key="1">
    <source>
        <dbReference type="SAM" id="MobiDB-lite"/>
    </source>
</evidence>
<gene>
    <name evidence="3" type="ORF">M436DRAFT_38748</name>
</gene>
<dbReference type="Pfam" id="PF19050">
    <property type="entry name" value="PhoD_2"/>
    <property type="match status" value="2"/>
</dbReference>
<feature type="compositionally biased region" description="Polar residues" evidence="1">
    <location>
        <begin position="1"/>
        <end position="10"/>
    </location>
</feature>
<organism evidence="3 4">
    <name type="scientific">Aureobasidium namibiae CBS 147.97</name>
    <dbReference type="NCBI Taxonomy" id="1043004"/>
    <lineage>
        <taxon>Eukaryota</taxon>
        <taxon>Fungi</taxon>
        <taxon>Dikarya</taxon>
        <taxon>Ascomycota</taxon>
        <taxon>Pezizomycotina</taxon>
        <taxon>Dothideomycetes</taxon>
        <taxon>Dothideomycetidae</taxon>
        <taxon>Dothideales</taxon>
        <taxon>Saccotheciaceae</taxon>
        <taxon>Aureobasidium</taxon>
    </lineage>
</organism>
<dbReference type="Gene3D" id="3.60.21.70">
    <property type="entry name" value="PhoD-like phosphatase"/>
    <property type="match status" value="1"/>
</dbReference>
<dbReference type="STRING" id="1043004.A0A074X0E2"/>
<dbReference type="PANTHER" id="PTHR46689:SF1">
    <property type="entry name" value="PHOD-LIKE PHOSPHATASE DOMAIN-CONTAINING PROTEIN"/>
    <property type="match status" value="1"/>
</dbReference>
<name>A0A074X0E2_9PEZI</name>
<dbReference type="PANTHER" id="PTHR46689">
    <property type="entry name" value="MEMBRANE PROTEIN, PUTATIVE-RELATED"/>
    <property type="match status" value="1"/>
</dbReference>
<dbReference type="RefSeq" id="XP_013430865.1">
    <property type="nucleotide sequence ID" value="XM_013575411.1"/>
</dbReference>
<dbReference type="Proteomes" id="UP000027730">
    <property type="component" value="Unassembled WGS sequence"/>
</dbReference>
<reference evidence="3 4" key="1">
    <citation type="journal article" date="2014" name="BMC Genomics">
        <title>Genome sequencing of four Aureobasidium pullulans varieties: biotechnological potential, stress tolerance, and description of new species.</title>
        <authorList>
            <person name="Gostin Ar C."/>
            <person name="Ohm R.A."/>
            <person name="Kogej T."/>
            <person name="Sonjak S."/>
            <person name="Turk M."/>
            <person name="Zajc J."/>
            <person name="Zalar P."/>
            <person name="Grube M."/>
            <person name="Sun H."/>
            <person name="Han J."/>
            <person name="Sharma A."/>
            <person name="Chiniquy J."/>
            <person name="Ngan C.Y."/>
            <person name="Lipzen A."/>
            <person name="Barry K."/>
            <person name="Grigoriev I.V."/>
            <person name="Gunde-Cimerman N."/>
        </authorList>
    </citation>
    <scope>NUCLEOTIDE SEQUENCE [LARGE SCALE GENOMIC DNA]</scope>
    <source>
        <strain evidence="3 4">CBS 147.97</strain>
    </source>
</reference>
<dbReference type="InterPro" id="IPR043904">
    <property type="entry name" value="PhoD_2-like"/>
</dbReference>
<dbReference type="GeneID" id="25409069"/>
<dbReference type="HOGENOM" id="CLU_000998_3_0_1"/>
<feature type="non-terminal residue" evidence="3">
    <location>
        <position position="484"/>
    </location>
</feature>
<dbReference type="InterPro" id="IPR038607">
    <property type="entry name" value="PhoD-like_sf"/>
</dbReference>
<dbReference type="CDD" id="cd07389">
    <property type="entry name" value="MPP_PhoD"/>
    <property type="match status" value="1"/>
</dbReference>
<evidence type="ECO:0000259" key="2">
    <source>
        <dbReference type="Pfam" id="PF19050"/>
    </source>
</evidence>
<feature type="region of interest" description="Disordered" evidence="1">
    <location>
        <begin position="1"/>
        <end position="23"/>
    </location>
</feature>
<dbReference type="EMBL" id="KL584703">
    <property type="protein sequence ID" value="KEQ77204.1"/>
    <property type="molecule type" value="Genomic_DNA"/>
</dbReference>
<evidence type="ECO:0000313" key="3">
    <source>
        <dbReference type="EMBL" id="KEQ77204.1"/>
    </source>
</evidence>
<feature type="domain" description="PhoD-like phosphatase" evidence="2">
    <location>
        <begin position="331"/>
        <end position="483"/>
    </location>
</feature>
<accession>A0A074X0E2</accession>
<feature type="domain" description="PhoD-like phosphatase" evidence="2">
    <location>
        <begin position="73"/>
        <end position="323"/>
    </location>
</feature>
<sequence length="484" mass="55576">MAQEDQSGNPHNRPRIRARDGEKAGKYREVKAVRLHRERGVTFWRFNLEIELGLRQARVAYRINRGPAIGFWVPGRGQSMNIMFHSCNGFSLSVNSNEFTGPDPLWRDVLNKHLSRPFHVMLGGGDQIYNDAAMRDTTYFKEWLQTKNPEHKHRADFTEEMQDELESFYLDRYSMWFSQGLFGMANSQIPMGYGSYPHHFMSTRVFTGLGAVAFKYYMLFQHQSVVSETQRDEPSWVLGASPGPYINELSRSVFMFLGRKVALLGLDCRTERMRDEVLSQQSYDIVFDRCRSQIIKGETKHLIVLLGVPIAYPRLNFLENILTSRVMDPIKAIGRTGLLGGFVNKFDGGVEILDDLDDHWTAKHHKPERNWFIQELQELAASKSVRITILGGDVHLGAVGQFYTKKKLGVAKDRDHRYMPNVVSSAIVNTPPPNIMGDVLNKRNKVHHLDAETDEDMIPMFEQDVNGKARNNLHLLPRRNYCSI</sequence>